<organism evidence="2 3">
    <name type="scientific">Diaporthe ampelina</name>
    <dbReference type="NCBI Taxonomy" id="1214573"/>
    <lineage>
        <taxon>Eukaryota</taxon>
        <taxon>Fungi</taxon>
        <taxon>Dikarya</taxon>
        <taxon>Ascomycota</taxon>
        <taxon>Pezizomycotina</taxon>
        <taxon>Sordariomycetes</taxon>
        <taxon>Sordariomycetidae</taxon>
        <taxon>Diaporthales</taxon>
        <taxon>Diaporthaceae</taxon>
        <taxon>Diaporthe</taxon>
    </lineage>
</organism>
<evidence type="ECO:0000313" key="3">
    <source>
        <dbReference type="Proteomes" id="UP000034680"/>
    </source>
</evidence>
<comment type="caution">
    <text evidence="2">The sequence shown here is derived from an EMBL/GenBank/DDBJ whole genome shotgun (WGS) entry which is preliminary data.</text>
</comment>
<dbReference type="OrthoDB" id="5230873at2759"/>
<feature type="chain" id="PRO_5002543759" evidence="1">
    <location>
        <begin position="19"/>
        <end position="186"/>
    </location>
</feature>
<keyword evidence="1" id="KW-0732">Signal</keyword>
<proteinExistence type="predicted"/>
<dbReference type="AlphaFoldDB" id="A0A0G2F5B1"/>
<evidence type="ECO:0000256" key="1">
    <source>
        <dbReference type="SAM" id="SignalP"/>
    </source>
</evidence>
<feature type="signal peptide" evidence="1">
    <location>
        <begin position="1"/>
        <end position="18"/>
    </location>
</feature>
<sequence>MFFKTLTLVLSLATAVTPRSVKRDEGTKLYAYGTGISGYEVYAGLDGTAYIAASPGTNLTELTWSSPSMDATWNVTANSTDPELPVDTGRVFYIVNSDSAYEPCGFKAPNDTIPDNASTTGFFLFGKQAFWSDGSSYEAQFWAKATGETDLYTLNWNTAGTEQTDSVPVTVKTVAPTSLERSRHRR</sequence>
<dbReference type="EMBL" id="LCUC01000573">
    <property type="protein sequence ID" value="KKY29947.1"/>
    <property type="molecule type" value="Genomic_DNA"/>
</dbReference>
<keyword evidence="3" id="KW-1185">Reference proteome</keyword>
<gene>
    <name evidence="2" type="ORF">UCDDA912_g10123</name>
</gene>
<dbReference type="Proteomes" id="UP000034680">
    <property type="component" value="Unassembled WGS sequence"/>
</dbReference>
<accession>A0A0G2F5B1</accession>
<reference evidence="2 3" key="1">
    <citation type="submission" date="2015-05" db="EMBL/GenBank/DDBJ databases">
        <title>Distinctive expansion of gene families associated with plant cell wall degradation and secondary metabolism in the genomes of grapevine trunk pathogens.</title>
        <authorList>
            <person name="Lawrence D.P."/>
            <person name="Travadon R."/>
            <person name="Rolshausen P.E."/>
            <person name="Baumgartner K."/>
        </authorList>
    </citation>
    <scope>NUCLEOTIDE SEQUENCE [LARGE SCALE GENOMIC DNA]</scope>
    <source>
        <strain evidence="2">DA912</strain>
    </source>
</reference>
<reference evidence="2 3" key="2">
    <citation type="submission" date="2015-05" db="EMBL/GenBank/DDBJ databases">
        <authorList>
            <person name="Morales-Cruz A."/>
            <person name="Amrine K.C."/>
            <person name="Cantu D."/>
        </authorList>
    </citation>
    <scope>NUCLEOTIDE SEQUENCE [LARGE SCALE GENOMIC DNA]</scope>
    <source>
        <strain evidence="2">DA912</strain>
    </source>
</reference>
<name>A0A0G2F5B1_9PEZI</name>
<protein>
    <submittedName>
        <fullName evidence="2">Putative cytochrome p450</fullName>
    </submittedName>
</protein>
<evidence type="ECO:0000313" key="2">
    <source>
        <dbReference type="EMBL" id="KKY29947.1"/>
    </source>
</evidence>